<organism evidence="2 3">
    <name type="scientific">Brassica carinata</name>
    <name type="common">Ethiopian mustard</name>
    <name type="synonym">Abyssinian cabbage</name>
    <dbReference type="NCBI Taxonomy" id="52824"/>
    <lineage>
        <taxon>Eukaryota</taxon>
        <taxon>Viridiplantae</taxon>
        <taxon>Streptophyta</taxon>
        <taxon>Embryophyta</taxon>
        <taxon>Tracheophyta</taxon>
        <taxon>Spermatophyta</taxon>
        <taxon>Magnoliopsida</taxon>
        <taxon>eudicotyledons</taxon>
        <taxon>Gunneridae</taxon>
        <taxon>Pentapetalae</taxon>
        <taxon>rosids</taxon>
        <taxon>malvids</taxon>
        <taxon>Brassicales</taxon>
        <taxon>Brassicaceae</taxon>
        <taxon>Brassiceae</taxon>
        <taxon>Brassica</taxon>
    </lineage>
</organism>
<dbReference type="AlphaFoldDB" id="A0A8X7VTN3"/>
<reference evidence="2 3" key="1">
    <citation type="submission" date="2020-02" db="EMBL/GenBank/DDBJ databases">
        <authorList>
            <person name="Ma Q."/>
            <person name="Huang Y."/>
            <person name="Song X."/>
            <person name="Pei D."/>
        </authorList>
    </citation>
    <scope>NUCLEOTIDE SEQUENCE [LARGE SCALE GENOMIC DNA]</scope>
    <source>
        <strain evidence="2">Sxm20200214</strain>
        <tissue evidence="2">Leaf</tissue>
    </source>
</reference>
<dbReference type="Proteomes" id="UP000886595">
    <property type="component" value="Unassembled WGS sequence"/>
</dbReference>
<dbReference type="EMBL" id="JAAMPC010000004">
    <property type="protein sequence ID" value="KAG2317246.1"/>
    <property type="molecule type" value="Genomic_DNA"/>
</dbReference>
<keyword evidence="1" id="KW-0472">Membrane</keyword>
<feature type="transmembrane region" description="Helical" evidence="1">
    <location>
        <begin position="88"/>
        <end position="106"/>
    </location>
</feature>
<sequence>MSKSCQPKGSLQKLNLFFLSFLEINVIQGSKWAARMKKMWMIEESIAIASILLTETFRKDAMMDHPIIWFLLSPLWLHARAERLTKSVLTFVNPFCIGLLVMITYSDVMFF</sequence>
<evidence type="ECO:0000313" key="2">
    <source>
        <dbReference type="EMBL" id="KAG2317246.1"/>
    </source>
</evidence>
<accession>A0A8X7VTN3</accession>
<protein>
    <submittedName>
        <fullName evidence="2">Uncharacterized protein</fullName>
    </submittedName>
</protein>
<evidence type="ECO:0000313" key="3">
    <source>
        <dbReference type="Proteomes" id="UP000886595"/>
    </source>
</evidence>
<name>A0A8X7VTN3_BRACI</name>
<evidence type="ECO:0000256" key="1">
    <source>
        <dbReference type="SAM" id="Phobius"/>
    </source>
</evidence>
<comment type="caution">
    <text evidence="2">The sequence shown here is derived from an EMBL/GenBank/DDBJ whole genome shotgun (WGS) entry which is preliminary data.</text>
</comment>
<keyword evidence="1" id="KW-0812">Transmembrane</keyword>
<proteinExistence type="predicted"/>
<keyword evidence="1" id="KW-1133">Transmembrane helix</keyword>
<keyword evidence="3" id="KW-1185">Reference proteome</keyword>
<gene>
    <name evidence="2" type="ORF">Bca52824_020368</name>
</gene>